<evidence type="ECO:0000313" key="4">
    <source>
        <dbReference type="EMBL" id="PHT27751.1"/>
    </source>
</evidence>
<reference evidence="5" key="2">
    <citation type="journal article" date="2017" name="J. Anim. Genet.">
        <title>Multiple reference genome sequences of hot pepper reveal the massive evolution of plant disease resistance genes by retroduplication.</title>
        <authorList>
            <person name="Kim S."/>
            <person name="Park J."/>
            <person name="Yeom S.-I."/>
            <person name="Kim Y.-M."/>
            <person name="Seo E."/>
            <person name="Kim K.-T."/>
            <person name="Kim M.-S."/>
            <person name="Lee J.M."/>
            <person name="Cheong K."/>
            <person name="Shin H.-S."/>
            <person name="Kim S.-B."/>
            <person name="Han K."/>
            <person name="Lee J."/>
            <person name="Park M."/>
            <person name="Lee H.-A."/>
            <person name="Lee H.-Y."/>
            <person name="Lee Y."/>
            <person name="Oh S."/>
            <person name="Lee J.H."/>
            <person name="Choi E."/>
            <person name="Choi E."/>
            <person name="Lee S.E."/>
            <person name="Jeon J."/>
            <person name="Kim H."/>
            <person name="Choi G."/>
            <person name="Song H."/>
            <person name="Lee J."/>
            <person name="Lee S.-C."/>
            <person name="Kwon J.-K."/>
            <person name="Lee H.-Y."/>
            <person name="Koo N."/>
            <person name="Hong Y."/>
            <person name="Kim R.W."/>
            <person name="Kang W.-H."/>
            <person name="Huh J.H."/>
            <person name="Kang B.-C."/>
            <person name="Yang T.-J."/>
            <person name="Lee Y.-H."/>
            <person name="Bennetzen J.L."/>
            <person name="Choi D."/>
        </authorList>
    </citation>
    <scope>NUCLEOTIDE SEQUENCE [LARGE SCALE GENOMIC DNA]</scope>
    <source>
        <strain evidence="5">cv. PBC81</strain>
    </source>
</reference>
<dbReference type="InterPro" id="IPR001611">
    <property type="entry name" value="Leu-rich_rpt"/>
</dbReference>
<dbReference type="Pfam" id="PF00560">
    <property type="entry name" value="LRR_1"/>
    <property type="match status" value="4"/>
</dbReference>
<evidence type="ECO:0000313" key="5">
    <source>
        <dbReference type="Proteomes" id="UP000224567"/>
    </source>
</evidence>
<evidence type="ECO:0000256" key="1">
    <source>
        <dbReference type="ARBA" id="ARBA00009592"/>
    </source>
</evidence>
<evidence type="ECO:0000256" key="2">
    <source>
        <dbReference type="ARBA" id="ARBA00022614"/>
    </source>
</evidence>
<dbReference type="PRINTS" id="PR00019">
    <property type="entry name" value="LEURICHRPT"/>
</dbReference>
<reference evidence="4 5" key="1">
    <citation type="journal article" date="2017" name="Genome Biol.">
        <title>New reference genome sequences of hot pepper reveal the massive evolution of plant disease-resistance genes by retroduplication.</title>
        <authorList>
            <person name="Kim S."/>
            <person name="Park J."/>
            <person name="Yeom S.I."/>
            <person name="Kim Y.M."/>
            <person name="Seo E."/>
            <person name="Kim K.T."/>
            <person name="Kim M.S."/>
            <person name="Lee J.M."/>
            <person name="Cheong K."/>
            <person name="Shin H.S."/>
            <person name="Kim S.B."/>
            <person name="Han K."/>
            <person name="Lee J."/>
            <person name="Park M."/>
            <person name="Lee H.A."/>
            <person name="Lee H.Y."/>
            <person name="Lee Y."/>
            <person name="Oh S."/>
            <person name="Lee J.H."/>
            <person name="Choi E."/>
            <person name="Choi E."/>
            <person name="Lee S.E."/>
            <person name="Jeon J."/>
            <person name="Kim H."/>
            <person name="Choi G."/>
            <person name="Song H."/>
            <person name="Lee J."/>
            <person name="Lee S.C."/>
            <person name="Kwon J.K."/>
            <person name="Lee H.Y."/>
            <person name="Koo N."/>
            <person name="Hong Y."/>
            <person name="Kim R.W."/>
            <person name="Kang W.H."/>
            <person name="Huh J.H."/>
            <person name="Kang B.C."/>
            <person name="Yang T.J."/>
            <person name="Lee Y.H."/>
            <person name="Bennetzen J.L."/>
            <person name="Choi D."/>
        </authorList>
    </citation>
    <scope>NUCLEOTIDE SEQUENCE [LARGE SCALE GENOMIC DNA]</scope>
    <source>
        <strain evidence="5">cv. PBC81</strain>
    </source>
</reference>
<dbReference type="SUPFAM" id="SSF52058">
    <property type="entry name" value="L domain-like"/>
    <property type="match status" value="1"/>
</dbReference>
<gene>
    <name evidence="4" type="ORF">CQW23_32652</name>
</gene>
<dbReference type="AlphaFoldDB" id="A0A2G2V424"/>
<name>A0A2G2V424_CAPBA</name>
<keyword evidence="5" id="KW-1185">Reference proteome</keyword>
<dbReference type="OrthoDB" id="4691307at2759"/>
<protein>
    <submittedName>
        <fullName evidence="4">Uncharacterized protein</fullName>
    </submittedName>
</protein>
<dbReference type="InterPro" id="IPR051502">
    <property type="entry name" value="RLP_Defense_Trigger"/>
</dbReference>
<dbReference type="InterPro" id="IPR032675">
    <property type="entry name" value="LRR_dom_sf"/>
</dbReference>
<dbReference type="STRING" id="33114.A0A2G2V424"/>
<accession>A0A2G2V424</accession>
<keyword evidence="2" id="KW-0433">Leucine-rich repeat</keyword>
<proteinExistence type="inferred from homology"/>
<comment type="caution">
    <text evidence="4">The sequence shown here is derived from an EMBL/GenBank/DDBJ whole genome shotgun (WGS) entry which is preliminary data.</text>
</comment>
<sequence length="157" mass="17289">MLRLQMSKNMLEGMLPSSFGDMKNLQCLDLSYNKLSGDLPIELARNGSKLFFLKLSNNMLEGEIFPVSTGINSFKYLYLDGNNFSGPIPQKLSASPLSSVDLSNNNFSGNVPSWIGYISSLTSLALSNNNLKGPIPVDYCRLEGLCNAPHFGLQYRP</sequence>
<comment type="similarity">
    <text evidence="1">Belongs to the RLP family.</text>
</comment>
<keyword evidence="3" id="KW-0677">Repeat</keyword>
<evidence type="ECO:0000256" key="3">
    <source>
        <dbReference type="ARBA" id="ARBA00022737"/>
    </source>
</evidence>
<dbReference type="Proteomes" id="UP000224567">
    <property type="component" value="Unassembled WGS sequence"/>
</dbReference>
<dbReference type="PANTHER" id="PTHR48062:SF45">
    <property type="entry name" value="HAT C-TERMINAL DIMERISATION DOMAIN-CONTAINING PROTEIN"/>
    <property type="match status" value="1"/>
</dbReference>
<organism evidence="4 5">
    <name type="scientific">Capsicum baccatum</name>
    <name type="common">Peruvian pepper</name>
    <dbReference type="NCBI Taxonomy" id="33114"/>
    <lineage>
        <taxon>Eukaryota</taxon>
        <taxon>Viridiplantae</taxon>
        <taxon>Streptophyta</taxon>
        <taxon>Embryophyta</taxon>
        <taxon>Tracheophyta</taxon>
        <taxon>Spermatophyta</taxon>
        <taxon>Magnoliopsida</taxon>
        <taxon>eudicotyledons</taxon>
        <taxon>Gunneridae</taxon>
        <taxon>Pentapetalae</taxon>
        <taxon>asterids</taxon>
        <taxon>lamiids</taxon>
        <taxon>Solanales</taxon>
        <taxon>Solanaceae</taxon>
        <taxon>Solanoideae</taxon>
        <taxon>Capsiceae</taxon>
        <taxon>Capsicum</taxon>
    </lineage>
</organism>
<dbReference type="EMBL" id="MLFT02000317">
    <property type="protein sequence ID" value="PHT27751.1"/>
    <property type="molecule type" value="Genomic_DNA"/>
</dbReference>
<dbReference type="Gene3D" id="3.80.10.10">
    <property type="entry name" value="Ribonuclease Inhibitor"/>
    <property type="match status" value="1"/>
</dbReference>
<dbReference type="PANTHER" id="PTHR48062">
    <property type="entry name" value="RECEPTOR-LIKE PROTEIN 14"/>
    <property type="match status" value="1"/>
</dbReference>